<reference evidence="2 3" key="1">
    <citation type="journal article" date="2019" name="Int. J. Syst. Evol. Microbiol.">
        <title>The Global Catalogue of Microorganisms (GCM) 10K type strain sequencing project: providing services to taxonomists for standard genome sequencing and annotation.</title>
        <authorList>
            <consortium name="The Broad Institute Genomics Platform"/>
            <consortium name="The Broad Institute Genome Sequencing Center for Infectious Disease"/>
            <person name="Wu L."/>
            <person name="Ma J."/>
        </authorList>
    </citation>
    <scope>NUCLEOTIDE SEQUENCE [LARGE SCALE GENOMIC DNA]</scope>
    <source>
        <strain evidence="2 3">CGMCC 1.12230</strain>
    </source>
</reference>
<evidence type="ECO:0000313" key="3">
    <source>
        <dbReference type="Proteomes" id="UP001597076"/>
    </source>
</evidence>
<protein>
    <submittedName>
        <fullName evidence="2">HalOD1 output domain-containing protein</fullName>
    </submittedName>
</protein>
<accession>A0ABD6BKT8</accession>
<dbReference type="Proteomes" id="UP001597076">
    <property type="component" value="Unassembled WGS sequence"/>
</dbReference>
<dbReference type="RefSeq" id="WP_390290379.1">
    <property type="nucleotide sequence ID" value="NZ_JBHUDI010000011.1"/>
</dbReference>
<keyword evidence="3" id="KW-1185">Reference proteome</keyword>
<sequence>MIGNYSLRAHGIASRGFSCEDHSSNMDDPGSSIPDSDLVRVEYRYDDTPPSIAIVRAIAALEDVDPMESSADLGIVLYDQIDPEALDNFVAATTDRATVSVDLVLRNDRQYTVQIRDTGWICVQVPR</sequence>
<organism evidence="2 3">
    <name type="scientific">Haloarchaeobius amylolyticus</name>
    <dbReference type="NCBI Taxonomy" id="1198296"/>
    <lineage>
        <taxon>Archaea</taxon>
        <taxon>Methanobacteriati</taxon>
        <taxon>Methanobacteriota</taxon>
        <taxon>Stenosarchaea group</taxon>
        <taxon>Halobacteria</taxon>
        <taxon>Halobacteriales</taxon>
        <taxon>Halorubellaceae</taxon>
        <taxon>Haloarchaeobius</taxon>
    </lineage>
</organism>
<dbReference type="EMBL" id="JBHUDI010000011">
    <property type="protein sequence ID" value="MFD1565435.1"/>
    <property type="molecule type" value="Genomic_DNA"/>
</dbReference>
<gene>
    <name evidence="2" type="ORF">ACFR99_18010</name>
</gene>
<feature type="domain" description="Halobacterial output" evidence="1">
    <location>
        <begin position="46"/>
        <end position="123"/>
    </location>
</feature>
<evidence type="ECO:0000313" key="2">
    <source>
        <dbReference type="EMBL" id="MFD1565435.1"/>
    </source>
</evidence>
<comment type="caution">
    <text evidence="2">The sequence shown here is derived from an EMBL/GenBank/DDBJ whole genome shotgun (WGS) entry which is preliminary data.</text>
</comment>
<dbReference type="AlphaFoldDB" id="A0ABD6BKT8"/>
<dbReference type="InterPro" id="IPR040624">
    <property type="entry name" value="HalOD1"/>
</dbReference>
<dbReference type="Pfam" id="PF18545">
    <property type="entry name" value="HalOD1"/>
    <property type="match status" value="1"/>
</dbReference>
<proteinExistence type="predicted"/>
<name>A0ABD6BKT8_9EURY</name>
<evidence type="ECO:0000259" key="1">
    <source>
        <dbReference type="Pfam" id="PF18545"/>
    </source>
</evidence>